<sequence>MKILHITPAVFRVGQRGGGERYFNEFARALHAINSDQRLFSVPKLHQAFEVDPGSFDARPSTIRSLHEAMRAADIVHIHQLNTPGFDHALIQRLRGRTPIVLSDYGGGRVTPGRALGRRRNRLINGLAAISNWSVYDVDPDNVIPVSRVIYGAGDHVLRNGSLGTLADKNEVDFVFVGRLLPHKGAHVAIQALPDGATMTIAGEVRDPEYYHELRTLASGKKVDFVGSPEDTELPNLYASARFCVLPSVESYGEQKFTRPELLGLVVLEALACGTSAIGSQTGGLAEILEVTGQYAATPGDIASWNRVMTHALEYPDPACLHNFTWAEVAESTQEVYSQVLAQKK</sequence>
<evidence type="ECO:0000313" key="5">
    <source>
        <dbReference type="Proteomes" id="UP000433406"/>
    </source>
</evidence>
<dbReference type="PANTHER" id="PTHR12526:SF510">
    <property type="entry name" value="D-INOSITOL 3-PHOSPHATE GLYCOSYLTRANSFERASE"/>
    <property type="match status" value="1"/>
</dbReference>
<protein>
    <submittedName>
        <fullName evidence="4">Glycosyltransferase</fullName>
    </submittedName>
</protein>
<dbReference type="SUPFAM" id="SSF53756">
    <property type="entry name" value="UDP-Glycosyltransferase/glycogen phosphorylase"/>
    <property type="match status" value="1"/>
</dbReference>
<evidence type="ECO:0000313" key="4">
    <source>
        <dbReference type="EMBL" id="MTB95826.1"/>
    </source>
</evidence>
<dbReference type="CDD" id="cd03801">
    <property type="entry name" value="GT4_PimA-like"/>
    <property type="match status" value="1"/>
</dbReference>
<comment type="caution">
    <text evidence="4">The sequence shown here is derived from an EMBL/GenBank/DDBJ whole genome shotgun (WGS) entry which is preliminary data.</text>
</comment>
<dbReference type="Pfam" id="PF00534">
    <property type="entry name" value="Glycos_transf_1"/>
    <property type="match status" value="1"/>
</dbReference>
<dbReference type="RefSeq" id="WP_154615277.1">
    <property type="nucleotide sequence ID" value="NZ_CP053660.1"/>
</dbReference>
<keyword evidence="1" id="KW-0328">Glycosyltransferase</keyword>
<evidence type="ECO:0000256" key="2">
    <source>
        <dbReference type="ARBA" id="ARBA00022679"/>
    </source>
</evidence>
<dbReference type="AlphaFoldDB" id="A0A6I3JCC3"/>
<dbReference type="EMBL" id="WLCI01000013">
    <property type="protein sequence ID" value="MTB95826.1"/>
    <property type="molecule type" value="Genomic_DNA"/>
</dbReference>
<evidence type="ECO:0000259" key="3">
    <source>
        <dbReference type="Pfam" id="PF00534"/>
    </source>
</evidence>
<proteinExistence type="predicted"/>
<gene>
    <name evidence="4" type="ORF">GGQ22_12120</name>
</gene>
<dbReference type="PANTHER" id="PTHR12526">
    <property type="entry name" value="GLYCOSYLTRANSFERASE"/>
    <property type="match status" value="1"/>
</dbReference>
<name>A0A6I3JCC3_9ACTN</name>
<accession>A0A6I3JCC3</accession>
<feature type="domain" description="Glycosyl transferase family 1" evidence="3">
    <location>
        <begin position="167"/>
        <end position="315"/>
    </location>
</feature>
<dbReference type="InterPro" id="IPR001296">
    <property type="entry name" value="Glyco_trans_1"/>
</dbReference>
<reference evidence="4 5" key="1">
    <citation type="submission" date="2019-10" db="EMBL/GenBank/DDBJ databases">
        <title>Nocardioides novel species isolated from the excrement of Marmot.</title>
        <authorList>
            <person name="Zhang G."/>
        </authorList>
    </citation>
    <scope>NUCLEOTIDE SEQUENCE [LARGE SCALE GENOMIC DNA]</scope>
    <source>
        <strain evidence="5">zg-579</strain>
    </source>
</reference>
<dbReference type="GO" id="GO:0016757">
    <property type="term" value="F:glycosyltransferase activity"/>
    <property type="evidence" value="ECO:0007669"/>
    <property type="project" value="UniProtKB-KW"/>
</dbReference>
<keyword evidence="5" id="KW-1185">Reference proteome</keyword>
<dbReference type="Gene3D" id="3.40.50.2000">
    <property type="entry name" value="Glycogen Phosphorylase B"/>
    <property type="match status" value="2"/>
</dbReference>
<dbReference type="Proteomes" id="UP000433406">
    <property type="component" value="Unassembled WGS sequence"/>
</dbReference>
<keyword evidence="2 4" id="KW-0808">Transferase</keyword>
<organism evidence="4 5">
    <name type="scientific">Nocardioides marmotae</name>
    <dbReference type="NCBI Taxonomy" id="2663857"/>
    <lineage>
        <taxon>Bacteria</taxon>
        <taxon>Bacillati</taxon>
        <taxon>Actinomycetota</taxon>
        <taxon>Actinomycetes</taxon>
        <taxon>Propionibacteriales</taxon>
        <taxon>Nocardioidaceae</taxon>
        <taxon>Nocardioides</taxon>
    </lineage>
</organism>
<evidence type="ECO:0000256" key="1">
    <source>
        <dbReference type="ARBA" id="ARBA00022676"/>
    </source>
</evidence>